<dbReference type="Pfam" id="PF00753">
    <property type="entry name" value="Lactamase_B"/>
    <property type="match status" value="1"/>
</dbReference>
<reference evidence="4 5" key="1">
    <citation type="submission" date="2019-06" db="EMBL/GenBank/DDBJ databases">
        <title>Amycolatopsis alkalitolerans sp. nov., isolated from Gastrodia elata Blume.</title>
        <authorList>
            <person name="Narsing Rao M.P."/>
            <person name="Li W.J."/>
        </authorList>
    </citation>
    <scope>NUCLEOTIDE SEQUENCE [LARGE SCALE GENOMIC DNA]</scope>
    <source>
        <strain evidence="4 5">SYSUP0005</strain>
    </source>
</reference>
<dbReference type="InterPro" id="IPR001279">
    <property type="entry name" value="Metallo-B-lactamas"/>
</dbReference>
<evidence type="ECO:0000256" key="1">
    <source>
        <dbReference type="ARBA" id="ARBA00022759"/>
    </source>
</evidence>
<dbReference type="CDD" id="cd07719">
    <property type="entry name" value="arylsulfatase_AtsA-like_MBL-fold"/>
    <property type="match status" value="1"/>
</dbReference>
<comment type="caution">
    <text evidence="4">The sequence shown here is derived from an EMBL/GenBank/DDBJ whole genome shotgun (WGS) entry which is preliminary data.</text>
</comment>
<protein>
    <submittedName>
        <fullName evidence="4">MBL fold metallo-hydrolase</fullName>
    </submittedName>
</protein>
<evidence type="ECO:0000256" key="2">
    <source>
        <dbReference type="ARBA" id="ARBA00022801"/>
    </source>
</evidence>
<dbReference type="AlphaFoldDB" id="A0A5C4M2M0"/>
<dbReference type="PANTHER" id="PTHR46018:SF2">
    <property type="entry name" value="ZINC PHOSPHODIESTERASE ELAC PROTEIN 1"/>
    <property type="match status" value="1"/>
</dbReference>
<evidence type="ECO:0000313" key="5">
    <source>
        <dbReference type="Proteomes" id="UP000305546"/>
    </source>
</evidence>
<sequence length="334" mass="35214">MTQNSSAGTEIVLLGTAGGPRLRATRAGISSAVVTGGAVYLVDFGYGACRQAKLAGLDLGRLRAGFVTHLHSDHVADLANLLLYGWYEGLEGVQEPAKLFGPGSRGGVPAPSADLEAQTVACPDDPVPGFAATVGYLYQAFATDLNDRMRDNGRSHPDLLLAAHDIELPPAVPFDPETAPAPPMDPVPVYRDEHVEVSAILVQHAPMTPAYAFRFDTAAGSVVFSGDTGVCDNMITLATGADVLVHEAIDEQWVQRLLGGVDTPRARATLAHHTTAHTSIPDAGRIAQKAGASTLVLNHLVPADSGHSRWHEAAEHFTGRLIVGEDLDRIPLGH</sequence>
<dbReference type="InterPro" id="IPR036866">
    <property type="entry name" value="RibonucZ/Hydroxyglut_hydro"/>
</dbReference>
<dbReference type="Gene3D" id="3.60.15.10">
    <property type="entry name" value="Ribonuclease Z/Hydroxyacylglutathione hydrolase-like"/>
    <property type="match status" value="1"/>
</dbReference>
<proteinExistence type="predicted"/>
<evidence type="ECO:0000313" key="4">
    <source>
        <dbReference type="EMBL" id="TNC24936.1"/>
    </source>
</evidence>
<dbReference type="RefSeq" id="WP_139097724.1">
    <property type="nucleotide sequence ID" value="NZ_VDFW01000013.1"/>
</dbReference>
<evidence type="ECO:0000259" key="3">
    <source>
        <dbReference type="Pfam" id="PF00753"/>
    </source>
</evidence>
<feature type="domain" description="Metallo-beta-lactamase" evidence="3">
    <location>
        <begin position="30"/>
        <end position="229"/>
    </location>
</feature>
<keyword evidence="1" id="KW-0540">Nuclease</keyword>
<keyword evidence="5" id="KW-1185">Reference proteome</keyword>
<dbReference type="Proteomes" id="UP000305546">
    <property type="component" value="Unassembled WGS sequence"/>
</dbReference>
<accession>A0A5C4M2M0</accession>
<dbReference type="OrthoDB" id="4137979at2"/>
<dbReference type="InterPro" id="IPR044094">
    <property type="entry name" value="AtsA-like_MBL-fold"/>
</dbReference>
<keyword evidence="1" id="KW-0255">Endonuclease</keyword>
<dbReference type="PANTHER" id="PTHR46018">
    <property type="entry name" value="ZINC PHOSPHODIESTERASE ELAC PROTEIN 1"/>
    <property type="match status" value="1"/>
</dbReference>
<organism evidence="4 5">
    <name type="scientific">Amycolatopsis alkalitolerans</name>
    <dbReference type="NCBI Taxonomy" id="2547244"/>
    <lineage>
        <taxon>Bacteria</taxon>
        <taxon>Bacillati</taxon>
        <taxon>Actinomycetota</taxon>
        <taxon>Actinomycetes</taxon>
        <taxon>Pseudonocardiales</taxon>
        <taxon>Pseudonocardiaceae</taxon>
        <taxon>Amycolatopsis</taxon>
    </lineage>
</organism>
<name>A0A5C4M2M0_9PSEU</name>
<keyword evidence="2 4" id="KW-0378">Hydrolase</keyword>
<dbReference type="SUPFAM" id="SSF56281">
    <property type="entry name" value="Metallo-hydrolase/oxidoreductase"/>
    <property type="match status" value="1"/>
</dbReference>
<dbReference type="EMBL" id="VDFW01000013">
    <property type="protein sequence ID" value="TNC24936.1"/>
    <property type="molecule type" value="Genomic_DNA"/>
</dbReference>
<gene>
    <name evidence="4" type="ORF">FG385_17025</name>
</gene>
<dbReference type="GO" id="GO:0042781">
    <property type="term" value="F:3'-tRNA processing endoribonuclease activity"/>
    <property type="evidence" value="ECO:0007669"/>
    <property type="project" value="TreeGrafter"/>
</dbReference>